<keyword evidence="4" id="KW-1185">Reference proteome</keyword>
<keyword evidence="2" id="KW-0472">Membrane</keyword>
<keyword evidence="2" id="KW-0812">Transmembrane</keyword>
<dbReference type="AlphaFoldDB" id="A0AAV4VAF6"/>
<gene>
    <name evidence="3" type="ORF">CDAR_379361</name>
</gene>
<reference evidence="3 4" key="1">
    <citation type="submission" date="2021-06" db="EMBL/GenBank/DDBJ databases">
        <title>Caerostris darwini draft genome.</title>
        <authorList>
            <person name="Kono N."/>
            <person name="Arakawa K."/>
        </authorList>
    </citation>
    <scope>NUCLEOTIDE SEQUENCE [LARGE SCALE GENOMIC DNA]</scope>
</reference>
<proteinExistence type="predicted"/>
<evidence type="ECO:0000256" key="2">
    <source>
        <dbReference type="SAM" id="Phobius"/>
    </source>
</evidence>
<feature type="region of interest" description="Disordered" evidence="1">
    <location>
        <begin position="20"/>
        <end position="39"/>
    </location>
</feature>
<evidence type="ECO:0000313" key="4">
    <source>
        <dbReference type="Proteomes" id="UP001054837"/>
    </source>
</evidence>
<comment type="caution">
    <text evidence="3">The sequence shown here is derived from an EMBL/GenBank/DDBJ whole genome shotgun (WGS) entry which is preliminary data.</text>
</comment>
<evidence type="ECO:0000313" key="3">
    <source>
        <dbReference type="EMBL" id="GIY66950.1"/>
    </source>
</evidence>
<organism evidence="3 4">
    <name type="scientific">Caerostris darwini</name>
    <dbReference type="NCBI Taxonomy" id="1538125"/>
    <lineage>
        <taxon>Eukaryota</taxon>
        <taxon>Metazoa</taxon>
        <taxon>Ecdysozoa</taxon>
        <taxon>Arthropoda</taxon>
        <taxon>Chelicerata</taxon>
        <taxon>Arachnida</taxon>
        <taxon>Araneae</taxon>
        <taxon>Araneomorphae</taxon>
        <taxon>Entelegynae</taxon>
        <taxon>Araneoidea</taxon>
        <taxon>Araneidae</taxon>
        <taxon>Caerostris</taxon>
    </lineage>
</organism>
<dbReference type="EMBL" id="BPLQ01012672">
    <property type="protein sequence ID" value="GIY66950.1"/>
    <property type="molecule type" value="Genomic_DNA"/>
</dbReference>
<feature type="transmembrane region" description="Helical" evidence="2">
    <location>
        <begin position="65"/>
        <end position="91"/>
    </location>
</feature>
<evidence type="ECO:0000256" key="1">
    <source>
        <dbReference type="SAM" id="MobiDB-lite"/>
    </source>
</evidence>
<name>A0AAV4VAF6_9ARAC</name>
<dbReference type="Proteomes" id="UP001054837">
    <property type="component" value="Unassembled WGS sequence"/>
</dbReference>
<sequence>MRNHKIFKAPWQKLGSIAPESIIGTPPPIAKAPSEEEDKPSARTAAALRVAESETTISCSKKNDLLSVVVFYVIESGNLCVYGSCLFYAAMKWRSSDSYLK</sequence>
<accession>A0AAV4VAF6</accession>
<keyword evidence="2" id="KW-1133">Transmembrane helix</keyword>
<protein>
    <submittedName>
        <fullName evidence="3">Uncharacterized protein</fullName>
    </submittedName>
</protein>